<evidence type="ECO:0000256" key="5">
    <source>
        <dbReference type="ARBA" id="ARBA00022989"/>
    </source>
</evidence>
<evidence type="ECO:0000313" key="9">
    <source>
        <dbReference type="Proteomes" id="UP001205843"/>
    </source>
</evidence>
<comment type="caution">
    <text evidence="8">The sequence shown here is derived from an EMBL/GenBank/DDBJ whole genome shotgun (WGS) entry which is preliminary data.</text>
</comment>
<sequence>MSVTAEQIPGGPRYSGNTLTATMMLAVGVIGLIIGLIAAWPKFIHGGAALSQGSDMMWGLPVVTYAFLALSSFGVSMVAGVGSVFRIEGWDRIAPRLFTLALGLSIGALAALALELGHAFRTLWAIPLNMQVRSPMLWMGAFWGAYVVFLGWLLFRLREVDIRDNTVRLLSIAIVLTCVGALFTQGLVYGMMIMRPVWYGAATPLYYWVGSVVTGLAMALLFLNITHRFSHDGLSEAKQRVMQQHLPVIFLVALIGYAIVVASRTTAGLWSSAEGVQIVYQYMVGSPLFWFEVLVCLALPLALMSMAKLRGNPLVQAAAGALAIIGIFIARYEFIIGGQLVPLWKGSWVPALVEYSPNSVEWGMFLIGVFLSITVYAAGDRFFNTGPHAGD</sequence>
<evidence type="ECO:0000256" key="3">
    <source>
        <dbReference type="ARBA" id="ARBA00022475"/>
    </source>
</evidence>
<feature type="transmembrane region" description="Helical" evidence="7">
    <location>
        <begin position="319"/>
        <end position="342"/>
    </location>
</feature>
<keyword evidence="4 7" id="KW-0812">Transmembrane</keyword>
<feature type="transmembrane region" description="Helical" evidence="7">
    <location>
        <begin position="167"/>
        <end position="193"/>
    </location>
</feature>
<feature type="transmembrane region" description="Helical" evidence="7">
    <location>
        <begin position="287"/>
        <end position="307"/>
    </location>
</feature>
<organism evidence="8 9">
    <name type="scientific">Natronocella acetinitrilica</name>
    <dbReference type="NCBI Taxonomy" id="414046"/>
    <lineage>
        <taxon>Bacteria</taxon>
        <taxon>Pseudomonadati</taxon>
        <taxon>Pseudomonadota</taxon>
        <taxon>Gammaproteobacteria</taxon>
        <taxon>Chromatiales</taxon>
        <taxon>Ectothiorhodospiraceae</taxon>
        <taxon>Natronocella</taxon>
    </lineage>
</organism>
<feature type="transmembrane region" description="Helical" evidence="7">
    <location>
        <begin position="60"/>
        <end position="85"/>
    </location>
</feature>
<gene>
    <name evidence="8" type="ORF">J2T57_003867</name>
</gene>
<dbReference type="Pfam" id="PF03916">
    <property type="entry name" value="NrfD"/>
    <property type="match status" value="1"/>
</dbReference>
<feature type="transmembrane region" description="Helical" evidence="7">
    <location>
        <begin position="205"/>
        <end position="225"/>
    </location>
</feature>
<reference evidence="8" key="1">
    <citation type="submission" date="2022-03" db="EMBL/GenBank/DDBJ databases">
        <title>Genomic Encyclopedia of Type Strains, Phase III (KMG-III): the genomes of soil and plant-associated and newly described type strains.</title>
        <authorList>
            <person name="Whitman W."/>
        </authorList>
    </citation>
    <scope>NUCLEOTIDE SEQUENCE</scope>
    <source>
        <strain evidence="8">ANL 6-2</strain>
    </source>
</reference>
<dbReference type="PANTHER" id="PTHR34856:SF2">
    <property type="entry name" value="PROTEIN NRFD"/>
    <property type="match status" value="1"/>
</dbReference>
<evidence type="ECO:0000313" key="8">
    <source>
        <dbReference type="EMBL" id="MCP1676696.1"/>
    </source>
</evidence>
<evidence type="ECO:0000256" key="6">
    <source>
        <dbReference type="ARBA" id="ARBA00023136"/>
    </source>
</evidence>
<feature type="transmembrane region" description="Helical" evidence="7">
    <location>
        <begin position="21"/>
        <end position="40"/>
    </location>
</feature>
<protein>
    <submittedName>
        <fullName evidence="8">Molybdopterin-containing oxidoreductase family membrane subunit</fullName>
    </submittedName>
</protein>
<dbReference type="Proteomes" id="UP001205843">
    <property type="component" value="Unassembled WGS sequence"/>
</dbReference>
<evidence type="ECO:0000256" key="2">
    <source>
        <dbReference type="ARBA" id="ARBA00008929"/>
    </source>
</evidence>
<keyword evidence="5 7" id="KW-1133">Transmembrane helix</keyword>
<evidence type="ECO:0000256" key="1">
    <source>
        <dbReference type="ARBA" id="ARBA00004651"/>
    </source>
</evidence>
<name>A0AAE3G6D8_9GAMM</name>
<proteinExistence type="inferred from homology"/>
<dbReference type="AlphaFoldDB" id="A0AAE3G6D8"/>
<comment type="similarity">
    <text evidence="2">Belongs to the NrfD family.</text>
</comment>
<dbReference type="PANTHER" id="PTHR34856">
    <property type="entry name" value="PROTEIN NRFD"/>
    <property type="match status" value="1"/>
</dbReference>
<dbReference type="InterPro" id="IPR005614">
    <property type="entry name" value="NrfD-like"/>
</dbReference>
<evidence type="ECO:0000256" key="4">
    <source>
        <dbReference type="ARBA" id="ARBA00022692"/>
    </source>
</evidence>
<keyword evidence="6 7" id="KW-0472">Membrane</keyword>
<dbReference type="RefSeq" id="WP_253483562.1">
    <property type="nucleotide sequence ID" value="NZ_JALJXV010000010.1"/>
</dbReference>
<evidence type="ECO:0000256" key="7">
    <source>
        <dbReference type="SAM" id="Phobius"/>
    </source>
</evidence>
<dbReference type="EMBL" id="JALJXV010000010">
    <property type="protein sequence ID" value="MCP1676696.1"/>
    <property type="molecule type" value="Genomic_DNA"/>
</dbReference>
<feature type="transmembrane region" description="Helical" evidence="7">
    <location>
        <begin position="97"/>
        <end position="116"/>
    </location>
</feature>
<feature type="transmembrane region" description="Helical" evidence="7">
    <location>
        <begin position="136"/>
        <end position="155"/>
    </location>
</feature>
<comment type="subcellular location">
    <subcellularLocation>
        <location evidence="1">Cell membrane</location>
        <topology evidence="1">Multi-pass membrane protein</topology>
    </subcellularLocation>
</comment>
<dbReference type="GO" id="GO:0005886">
    <property type="term" value="C:plasma membrane"/>
    <property type="evidence" value="ECO:0007669"/>
    <property type="project" value="UniProtKB-SubCell"/>
</dbReference>
<accession>A0AAE3G6D8</accession>
<keyword evidence="3" id="KW-1003">Cell membrane</keyword>
<keyword evidence="9" id="KW-1185">Reference proteome</keyword>
<feature type="transmembrane region" description="Helical" evidence="7">
    <location>
        <begin position="362"/>
        <end position="379"/>
    </location>
</feature>
<dbReference type="InterPro" id="IPR052049">
    <property type="entry name" value="Electron_transfer_protein"/>
</dbReference>
<feature type="transmembrane region" description="Helical" evidence="7">
    <location>
        <begin position="246"/>
        <end position="267"/>
    </location>
</feature>